<dbReference type="InterPro" id="IPR002401">
    <property type="entry name" value="Cyt_P450_E_grp-I"/>
</dbReference>
<dbReference type="Proteomes" id="UP000615446">
    <property type="component" value="Unassembled WGS sequence"/>
</dbReference>
<evidence type="ECO:0000256" key="5">
    <source>
        <dbReference type="SAM" id="Phobius"/>
    </source>
</evidence>
<dbReference type="PROSITE" id="PS00086">
    <property type="entry name" value="CYTOCHROME_P450"/>
    <property type="match status" value="1"/>
</dbReference>
<keyword evidence="5" id="KW-0812">Transmembrane</keyword>
<keyword evidence="3 4" id="KW-0349">Heme</keyword>
<keyword evidence="2 3" id="KW-0408">Iron</keyword>
<dbReference type="PANTHER" id="PTHR24301">
    <property type="entry name" value="THROMBOXANE-A SYNTHASE"/>
    <property type="match status" value="1"/>
</dbReference>
<dbReference type="PRINTS" id="PR00463">
    <property type="entry name" value="EP450I"/>
</dbReference>
<keyword evidence="4" id="KW-0560">Oxidoreductase</keyword>
<dbReference type="SUPFAM" id="SSF48264">
    <property type="entry name" value="Cytochrome P450"/>
    <property type="match status" value="1"/>
</dbReference>
<evidence type="ECO:0000256" key="3">
    <source>
        <dbReference type="PIRSR" id="PIRSR602401-1"/>
    </source>
</evidence>
<keyword evidence="1 3" id="KW-0479">Metal-binding</keyword>
<accession>A0A8H3KVK0</accession>
<dbReference type="GO" id="GO:0016705">
    <property type="term" value="F:oxidoreductase activity, acting on paired donors, with incorporation or reduction of molecular oxygen"/>
    <property type="evidence" value="ECO:0007669"/>
    <property type="project" value="InterPro"/>
</dbReference>
<dbReference type="EMBL" id="BLAL01000013">
    <property type="protein sequence ID" value="GES74995.1"/>
    <property type="molecule type" value="Genomic_DNA"/>
</dbReference>
<reference evidence="6" key="1">
    <citation type="submission" date="2019-10" db="EMBL/GenBank/DDBJ databases">
        <title>Conservation and host-specific expression of non-tandemly repeated heterogenous ribosome RNA gene in arbuscular mycorrhizal fungi.</title>
        <authorList>
            <person name="Maeda T."/>
            <person name="Kobayashi Y."/>
            <person name="Nakagawa T."/>
            <person name="Ezawa T."/>
            <person name="Yamaguchi K."/>
            <person name="Bino T."/>
            <person name="Nishimoto Y."/>
            <person name="Shigenobu S."/>
            <person name="Kawaguchi M."/>
        </authorList>
    </citation>
    <scope>NUCLEOTIDE SEQUENCE</scope>
    <source>
        <strain evidence="6">HR1</strain>
    </source>
</reference>
<evidence type="ECO:0000313" key="6">
    <source>
        <dbReference type="EMBL" id="GES74995.1"/>
    </source>
</evidence>
<gene>
    <name evidence="6" type="ORF">RCL2_000244900</name>
</gene>
<dbReference type="InterPro" id="IPR001128">
    <property type="entry name" value="Cyt_P450"/>
</dbReference>
<dbReference type="CDD" id="cd00302">
    <property type="entry name" value="cytochrome_P450"/>
    <property type="match status" value="1"/>
</dbReference>
<evidence type="ECO:0000313" key="7">
    <source>
        <dbReference type="Proteomes" id="UP000615446"/>
    </source>
</evidence>
<dbReference type="GO" id="GO:0020037">
    <property type="term" value="F:heme binding"/>
    <property type="evidence" value="ECO:0007669"/>
    <property type="project" value="InterPro"/>
</dbReference>
<evidence type="ECO:0000256" key="2">
    <source>
        <dbReference type="ARBA" id="ARBA00023004"/>
    </source>
</evidence>
<name>A0A8H3KVK0_9GLOM</name>
<keyword evidence="5" id="KW-0472">Membrane</keyword>
<dbReference type="PANTHER" id="PTHR24301:SF2">
    <property type="entry name" value="THROMBOXANE-A SYNTHASE"/>
    <property type="match status" value="1"/>
</dbReference>
<feature type="transmembrane region" description="Helical" evidence="5">
    <location>
        <begin position="13"/>
        <end position="30"/>
    </location>
</feature>
<dbReference type="GO" id="GO:0005506">
    <property type="term" value="F:iron ion binding"/>
    <property type="evidence" value="ECO:0007669"/>
    <property type="project" value="InterPro"/>
</dbReference>
<evidence type="ECO:0000256" key="1">
    <source>
        <dbReference type="ARBA" id="ARBA00022723"/>
    </source>
</evidence>
<keyword evidence="4" id="KW-0503">Monooxygenase</keyword>
<dbReference type="Gene3D" id="1.10.630.10">
    <property type="entry name" value="Cytochrome P450"/>
    <property type="match status" value="1"/>
</dbReference>
<feature type="binding site" description="axial binding residue" evidence="3">
    <location>
        <position position="485"/>
    </location>
    <ligand>
        <name>heme</name>
        <dbReference type="ChEBI" id="CHEBI:30413"/>
    </ligand>
    <ligandPart>
        <name>Fe</name>
        <dbReference type="ChEBI" id="CHEBI:18248"/>
    </ligandPart>
</feature>
<dbReference type="OrthoDB" id="1470350at2759"/>
<dbReference type="InterPro" id="IPR036396">
    <property type="entry name" value="Cyt_P450_sf"/>
</dbReference>
<comment type="caution">
    <text evidence="6">The sequence shown here is derived from an EMBL/GenBank/DDBJ whole genome shotgun (WGS) entry which is preliminary data.</text>
</comment>
<dbReference type="Pfam" id="PF00067">
    <property type="entry name" value="p450"/>
    <property type="match status" value="1"/>
</dbReference>
<dbReference type="InterPro" id="IPR017972">
    <property type="entry name" value="Cyt_P450_CS"/>
</dbReference>
<proteinExistence type="inferred from homology"/>
<evidence type="ECO:0000256" key="4">
    <source>
        <dbReference type="RuleBase" id="RU000461"/>
    </source>
</evidence>
<dbReference type="GO" id="GO:0004497">
    <property type="term" value="F:monooxygenase activity"/>
    <property type="evidence" value="ECO:0007669"/>
    <property type="project" value="UniProtKB-KW"/>
</dbReference>
<comment type="cofactor">
    <cofactor evidence="3">
        <name>heme</name>
        <dbReference type="ChEBI" id="CHEBI:30413"/>
    </cofactor>
</comment>
<comment type="similarity">
    <text evidence="4">Belongs to the cytochrome P450 family.</text>
</comment>
<sequence length="539" mass="63569">MIFELLENFINDFVLFLITILMIYVMNFYYKYFTRVNPLPGPFPFPLVGNFPQIYWWFNGDGQMFHNYCYEKYGDIYEIYDHSRSIVLCRVDYLENFFSNKNMHWMRFPNCKGLKELGIEGKGIVVNNNYKSWVFNRHFISQAILSPKFTDEAIDQTNKLFNELESYWNKLVLFHKEEIIKENKNIIDFAEWLKHYTNDMIIKLLTGERSYSMAAYFNTFGGEKSDYPSVEIEDSVKLFQALHKLIIGYSIFFFITPFLRNCIPFFKNIADDTLKSMRFFNQKLEVIIKKRRKEIKDTSLDESLPHDMLTSMIIKNTFRDVNYIEVGEAARSMTNSEIRANLLDGIINGTYKTASILSFVIYYIAHNPDVKKKMLEEVDYIFQGDKMRPITKDDFYNLSYCEAIVKEVARVCPITHSFARCIDKSEEIAGYQWPVGTSFRFNVRAIHHDDDYWEEPNKFNPDRWLVENFETKNSFIMFGGGLRMCPGRKLAMIELVCLIALLFRTYEINLIDTNSPIKATSDIIIISCDELLVEIKPRN</sequence>
<organism evidence="6 7">
    <name type="scientific">Rhizophagus clarus</name>
    <dbReference type="NCBI Taxonomy" id="94130"/>
    <lineage>
        <taxon>Eukaryota</taxon>
        <taxon>Fungi</taxon>
        <taxon>Fungi incertae sedis</taxon>
        <taxon>Mucoromycota</taxon>
        <taxon>Glomeromycotina</taxon>
        <taxon>Glomeromycetes</taxon>
        <taxon>Glomerales</taxon>
        <taxon>Glomeraceae</taxon>
        <taxon>Rhizophagus</taxon>
    </lineage>
</organism>
<dbReference type="PRINTS" id="PR00385">
    <property type="entry name" value="P450"/>
</dbReference>
<protein>
    <submittedName>
        <fullName evidence="6">Cytochrome P450</fullName>
    </submittedName>
</protein>
<dbReference type="AlphaFoldDB" id="A0A8H3KVK0"/>
<keyword evidence="5" id="KW-1133">Transmembrane helix</keyword>